<proteinExistence type="predicted"/>
<evidence type="ECO:0000313" key="2">
    <source>
        <dbReference type="Proteomes" id="UP000314294"/>
    </source>
</evidence>
<dbReference type="AlphaFoldDB" id="A0A4Z2FYV3"/>
<sequence length="125" mass="13445">MEVVEVVGVMEVVEVVESPGGHDALRLVCQAQTTEIVQSSPPPHDPPQRCSPTPHLWLSHSVPLVISLCTSDIITKNHGAPSWLLPLMPLGVGACGSCVMRSLINHRRLEELQAALTETSLANII</sequence>
<dbReference type="EMBL" id="SRLO01000788">
    <property type="protein sequence ID" value="TNN46429.1"/>
    <property type="molecule type" value="Genomic_DNA"/>
</dbReference>
<accession>A0A4Z2FYV3</accession>
<comment type="caution">
    <text evidence="1">The sequence shown here is derived from an EMBL/GenBank/DDBJ whole genome shotgun (WGS) entry which is preliminary data.</text>
</comment>
<evidence type="ECO:0000313" key="1">
    <source>
        <dbReference type="EMBL" id="TNN46429.1"/>
    </source>
</evidence>
<reference evidence="1 2" key="1">
    <citation type="submission" date="2019-03" db="EMBL/GenBank/DDBJ databases">
        <title>First draft genome of Liparis tanakae, snailfish: a comprehensive survey of snailfish specific genes.</title>
        <authorList>
            <person name="Kim W."/>
            <person name="Song I."/>
            <person name="Jeong J.-H."/>
            <person name="Kim D."/>
            <person name="Kim S."/>
            <person name="Ryu S."/>
            <person name="Song J.Y."/>
            <person name="Lee S.K."/>
        </authorList>
    </citation>
    <scope>NUCLEOTIDE SEQUENCE [LARGE SCALE GENOMIC DNA]</scope>
    <source>
        <tissue evidence="1">Muscle</tissue>
    </source>
</reference>
<dbReference type="Proteomes" id="UP000314294">
    <property type="component" value="Unassembled WGS sequence"/>
</dbReference>
<organism evidence="1 2">
    <name type="scientific">Liparis tanakae</name>
    <name type="common">Tanaka's snailfish</name>
    <dbReference type="NCBI Taxonomy" id="230148"/>
    <lineage>
        <taxon>Eukaryota</taxon>
        <taxon>Metazoa</taxon>
        <taxon>Chordata</taxon>
        <taxon>Craniata</taxon>
        <taxon>Vertebrata</taxon>
        <taxon>Euteleostomi</taxon>
        <taxon>Actinopterygii</taxon>
        <taxon>Neopterygii</taxon>
        <taxon>Teleostei</taxon>
        <taxon>Neoteleostei</taxon>
        <taxon>Acanthomorphata</taxon>
        <taxon>Eupercaria</taxon>
        <taxon>Perciformes</taxon>
        <taxon>Cottioidei</taxon>
        <taxon>Cottales</taxon>
        <taxon>Liparidae</taxon>
        <taxon>Liparis</taxon>
    </lineage>
</organism>
<keyword evidence="2" id="KW-1185">Reference proteome</keyword>
<protein>
    <submittedName>
        <fullName evidence="1">Uncharacterized protein</fullName>
    </submittedName>
</protein>
<gene>
    <name evidence="1" type="ORF">EYF80_043345</name>
</gene>
<name>A0A4Z2FYV3_9TELE</name>